<dbReference type="PANTHER" id="PTHR48090:SF7">
    <property type="entry name" value="RFBJ PROTEIN"/>
    <property type="match status" value="1"/>
</dbReference>
<protein>
    <submittedName>
        <fullName evidence="2">Undecaprenyl-phosphate 4-deoxy-4-formamido-L-arabinose transferase</fullName>
        <ecNumber evidence="2">2.4.2.53</ecNumber>
    </submittedName>
</protein>
<dbReference type="Gene3D" id="3.90.550.10">
    <property type="entry name" value="Spore Coat Polysaccharide Biosynthesis Protein SpsA, Chain A"/>
    <property type="match status" value="1"/>
</dbReference>
<evidence type="ECO:0000259" key="1">
    <source>
        <dbReference type="Pfam" id="PF00535"/>
    </source>
</evidence>
<name>A0ABY6HZH9_9ARCH</name>
<dbReference type="InterPro" id="IPR001173">
    <property type="entry name" value="Glyco_trans_2-like"/>
</dbReference>
<evidence type="ECO:0000313" key="3">
    <source>
        <dbReference type="Proteomes" id="UP001208689"/>
    </source>
</evidence>
<dbReference type="GO" id="GO:0099621">
    <property type="term" value="F:undecaprenyl-phosphate 4-deoxy-4-formamido-L-arabinose transferase activity"/>
    <property type="evidence" value="ECO:0007669"/>
    <property type="project" value="UniProtKB-EC"/>
</dbReference>
<sequence length="278" mass="32136">MQQIISTQIPLSSNGIFNNHKHYPPLHIIIPAYNESRSIISVIRRIESSLMLYPYQFRITVIDDGSSDSTYEILQNSNLNISLKKNHQNLGKGKTMRRGILQSKKEEIVVMIDGDGEHIPEDISRLIDPILTGKADCVIGSRFLPRNSSITLSGSYLKNQKKHSYFRKAGNNLISFLIYTFFRRWITDSQCGFRAFAPDIAKLYKPTYSGFEIETEMTLFYILNNFKIVEIPIDTGLNTRESHMNILKDSMKILFVILSLRFKKFDNVYQKIRTKILK</sequence>
<dbReference type="EMBL" id="CP104013">
    <property type="protein sequence ID" value="UYP47974.1"/>
    <property type="molecule type" value="Genomic_DNA"/>
</dbReference>
<keyword evidence="2" id="KW-0328">Glycosyltransferase</keyword>
<organism evidence="2 3">
    <name type="scientific">Candidatus Lokiarchaeum ossiferum</name>
    <dbReference type="NCBI Taxonomy" id="2951803"/>
    <lineage>
        <taxon>Archaea</taxon>
        <taxon>Promethearchaeati</taxon>
        <taxon>Promethearchaeota</taxon>
        <taxon>Promethearchaeia</taxon>
        <taxon>Promethearchaeales</taxon>
        <taxon>Promethearchaeaceae</taxon>
        <taxon>Candidatus Lokiarchaeum</taxon>
    </lineage>
</organism>
<dbReference type="SUPFAM" id="SSF53448">
    <property type="entry name" value="Nucleotide-diphospho-sugar transferases"/>
    <property type="match status" value="1"/>
</dbReference>
<dbReference type="CDD" id="cd04179">
    <property type="entry name" value="DPM_DPG-synthase_like"/>
    <property type="match status" value="1"/>
</dbReference>
<dbReference type="InterPro" id="IPR029044">
    <property type="entry name" value="Nucleotide-diphossugar_trans"/>
</dbReference>
<accession>A0ABY6HZH9</accession>
<dbReference type="InterPro" id="IPR050256">
    <property type="entry name" value="Glycosyltransferase_2"/>
</dbReference>
<keyword evidence="3" id="KW-1185">Reference proteome</keyword>
<reference evidence="2" key="1">
    <citation type="submission" date="2022-09" db="EMBL/GenBank/DDBJ databases">
        <title>Actin cytoskeleton and complex cell architecture in an #Asgard archaeon.</title>
        <authorList>
            <person name="Ponce Toledo R.I."/>
            <person name="Schleper C."/>
            <person name="Rodrigues Oliveira T."/>
            <person name="Wollweber F."/>
            <person name="Xu J."/>
            <person name="Rittmann S."/>
            <person name="Klingl A."/>
            <person name="Pilhofer M."/>
        </authorList>
    </citation>
    <scope>NUCLEOTIDE SEQUENCE</scope>
    <source>
        <strain evidence="2">B-35</strain>
    </source>
</reference>
<dbReference type="EC" id="2.4.2.53" evidence="2"/>
<gene>
    <name evidence="2" type="ORF">NEF87_004259</name>
</gene>
<dbReference type="Proteomes" id="UP001208689">
    <property type="component" value="Chromosome"/>
</dbReference>
<dbReference type="PANTHER" id="PTHR48090">
    <property type="entry name" value="UNDECAPRENYL-PHOSPHATE 4-DEOXY-4-FORMAMIDO-L-ARABINOSE TRANSFERASE-RELATED"/>
    <property type="match status" value="1"/>
</dbReference>
<evidence type="ECO:0000313" key="2">
    <source>
        <dbReference type="EMBL" id="UYP47974.1"/>
    </source>
</evidence>
<feature type="domain" description="Glycosyltransferase 2-like" evidence="1">
    <location>
        <begin position="28"/>
        <end position="174"/>
    </location>
</feature>
<dbReference type="Pfam" id="PF00535">
    <property type="entry name" value="Glycos_transf_2"/>
    <property type="match status" value="1"/>
</dbReference>
<proteinExistence type="predicted"/>
<keyword evidence="2" id="KW-0808">Transferase</keyword>